<sequence>MLIRSRISCERQKDVGMVTSLSGPSYGKGAASISRIGTASA</sequence>
<dbReference type="EMBL" id="CBLX010000012">
    <property type="protein sequence ID" value="CDG39824.1"/>
    <property type="molecule type" value="Genomic_DNA"/>
</dbReference>
<evidence type="ECO:0000313" key="1">
    <source>
        <dbReference type="EMBL" id="CDG39824.1"/>
    </source>
</evidence>
<gene>
    <name evidence="1" type="ORF">ASAP_1779</name>
</gene>
<proteinExistence type="predicted"/>
<dbReference type="Proteomes" id="UP000027583">
    <property type="component" value="Unassembled WGS sequence"/>
</dbReference>
<evidence type="ECO:0000313" key="2">
    <source>
        <dbReference type="Proteomes" id="UP000027583"/>
    </source>
</evidence>
<reference evidence="1 2" key="2">
    <citation type="journal article" date="2014" name="PLoS ONE">
        <title>Evolution of mitochondria reconstructed from the energy metabolism of living bacteria.</title>
        <authorList>
            <person name="Degli Esposti M."/>
            <person name="Chouaia B."/>
            <person name="Comandatore F."/>
            <person name="Crotti E."/>
            <person name="Sassera D."/>
            <person name="Lievens P.M."/>
            <person name="Daffonchio D."/>
            <person name="Bandi C."/>
        </authorList>
    </citation>
    <scope>NUCLEOTIDE SEQUENCE [LARGE SCALE GENOMIC DNA]</scope>
    <source>
        <strain evidence="1 2">SF2.1</strain>
    </source>
</reference>
<name>A0A060QFC9_9PROT</name>
<protein>
    <submittedName>
        <fullName evidence="1">Uncharacterized protein</fullName>
    </submittedName>
</protein>
<organism evidence="1 2">
    <name type="scientific">Asaia bogorensis</name>
    <dbReference type="NCBI Taxonomy" id="91915"/>
    <lineage>
        <taxon>Bacteria</taxon>
        <taxon>Pseudomonadati</taxon>
        <taxon>Pseudomonadota</taxon>
        <taxon>Alphaproteobacteria</taxon>
        <taxon>Acetobacterales</taxon>
        <taxon>Acetobacteraceae</taxon>
        <taxon>Asaia</taxon>
    </lineage>
</organism>
<accession>A0A060QFC9</accession>
<reference evidence="1 2" key="1">
    <citation type="journal article" date="2014" name="Genome Biol. Evol.">
        <title>Acetic acid bacteria genomes reveal functional traits for adaptation to life in insect guts.</title>
        <authorList>
            <person name="Chouaia B."/>
            <person name="Gaiarsa S."/>
            <person name="Crotti E."/>
            <person name="Comandatore F."/>
            <person name="Degli Esposti M."/>
            <person name="Ricci I."/>
            <person name="Alma A."/>
            <person name="Favia G."/>
            <person name="Bandi C."/>
            <person name="Daffonchio D."/>
        </authorList>
    </citation>
    <scope>NUCLEOTIDE SEQUENCE [LARGE SCALE GENOMIC DNA]</scope>
    <source>
        <strain evidence="1 2">SF2.1</strain>
    </source>
</reference>
<comment type="caution">
    <text evidence="1">The sequence shown here is derived from an EMBL/GenBank/DDBJ whole genome shotgun (WGS) entry which is preliminary data.</text>
</comment>
<dbReference type="AlphaFoldDB" id="A0A060QFC9"/>